<comment type="similarity">
    <text evidence="1 9">Belongs to the beta-class carbonic anhydrase family.</text>
</comment>
<dbReference type="GO" id="GO:0015976">
    <property type="term" value="P:carbon utilization"/>
    <property type="evidence" value="ECO:0007669"/>
    <property type="project" value="InterPro"/>
</dbReference>
<comment type="cofactor">
    <cofactor evidence="8">
        <name>Zn(2+)</name>
        <dbReference type="ChEBI" id="CHEBI:29105"/>
    </cofactor>
    <text evidence="8">Binds 1 zinc ion per subunit.</text>
</comment>
<gene>
    <name evidence="10" type="ORF">HRU87_01965</name>
</gene>
<dbReference type="Gene3D" id="3.40.1050.10">
    <property type="entry name" value="Carbonic anhydrase"/>
    <property type="match status" value="1"/>
</dbReference>
<comment type="catalytic activity">
    <reaction evidence="7 9">
        <text>hydrogencarbonate + H(+) = CO2 + H2O</text>
        <dbReference type="Rhea" id="RHEA:10748"/>
        <dbReference type="ChEBI" id="CHEBI:15377"/>
        <dbReference type="ChEBI" id="CHEBI:15378"/>
        <dbReference type="ChEBI" id="CHEBI:16526"/>
        <dbReference type="ChEBI" id="CHEBI:17544"/>
        <dbReference type="EC" id="4.2.1.1"/>
    </reaction>
</comment>
<dbReference type="PANTHER" id="PTHR11002:SF79">
    <property type="entry name" value="CARBONIC ANHYDRASE 2"/>
    <property type="match status" value="1"/>
</dbReference>
<dbReference type="GO" id="GO:0008270">
    <property type="term" value="F:zinc ion binding"/>
    <property type="evidence" value="ECO:0007669"/>
    <property type="project" value="UniProtKB-UniRule"/>
</dbReference>
<dbReference type="SMART" id="SM00947">
    <property type="entry name" value="Pro_CA"/>
    <property type="match status" value="1"/>
</dbReference>
<dbReference type="RefSeq" id="WP_173493287.1">
    <property type="nucleotide sequence ID" value="NZ_CP054056.1"/>
</dbReference>
<dbReference type="InterPro" id="IPR001765">
    <property type="entry name" value="Carbonic_anhydrase"/>
</dbReference>
<comment type="function">
    <text evidence="6">Catalyzes the reversible hydration of carbon dioxide to form bicarbonate.</text>
</comment>
<reference evidence="10 11" key="1">
    <citation type="submission" date="2020-05" db="EMBL/GenBank/DDBJ databases">
        <title>Aquirufa sp. strain 15G-AUS-rot a new Aquirufa species.</title>
        <authorList>
            <person name="Pitt A."/>
            <person name="Hahn M.W."/>
        </authorList>
    </citation>
    <scope>NUCLEOTIDE SEQUENCE [LARGE SCALE GENOMIC DNA]</scope>
    <source>
        <strain evidence="10 11">15G-AUS-rot</strain>
    </source>
</reference>
<dbReference type="InterPro" id="IPR036874">
    <property type="entry name" value="Carbonic_anhydrase_sf"/>
</dbReference>
<dbReference type="GO" id="GO:0004089">
    <property type="term" value="F:carbonate dehydratase activity"/>
    <property type="evidence" value="ECO:0007669"/>
    <property type="project" value="UniProtKB-UniRule"/>
</dbReference>
<dbReference type="CDD" id="cd03378">
    <property type="entry name" value="beta_CA_cladeC"/>
    <property type="match status" value="1"/>
</dbReference>
<dbReference type="Proteomes" id="UP000501003">
    <property type="component" value="Chromosome"/>
</dbReference>
<accession>A0A7D4QB52</accession>
<keyword evidence="5 9" id="KW-0456">Lyase</keyword>
<organism evidence="10 11">
    <name type="scientific">Aquiluna borgnonia</name>
    <dbReference type="NCBI Taxonomy" id="2499157"/>
    <lineage>
        <taxon>Bacteria</taxon>
        <taxon>Bacillati</taxon>
        <taxon>Actinomycetota</taxon>
        <taxon>Actinomycetes</taxon>
        <taxon>Micrococcales</taxon>
        <taxon>Microbacteriaceae</taxon>
        <taxon>Luna cluster</taxon>
        <taxon>Luna-1 subcluster</taxon>
        <taxon>Aquiluna</taxon>
    </lineage>
</organism>
<feature type="binding site" evidence="8">
    <location>
        <position position="108"/>
    </location>
    <ligand>
        <name>Zn(2+)</name>
        <dbReference type="ChEBI" id="CHEBI:29105"/>
    </ligand>
</feature>
<evidence type="ECO:0000256" key="1">
    <source>
        <dbReference type="ARBA" id="ARBA00006217"/>
    </source>
</evidence>
<protein>
    <recommendedName>
        <fullName evidence="2 9">Carbonic anhydrase</fullName>
        <ecNumber evidence="2 9">4.2.1.1</ecNumber>
    </recommendedName>
    <alternativeName>
        <fullName evidence="9">Carbonate dehydratase</fullName>
    </alternativeName>
</protein>
<proteinExistence type="inferred from homology"/>
<dbReference type="EC" id="4.2.1.1" evidence="2 9"/>
<dbReference type="PROSITE" id="PS00704">
    <property type="entry name" value="PROK_CO2_ANHYDRASE_1"/>
    <property type="match status" value="1"/>
</dbReference>
<keyword evidence="11" id="KW-1185">Reference proteome</keyword>
<evidence type="ECO:0000313" key="11">
    <source>
        <dbReference type="Proteomes" id="UP000501003"/>
    </source>
</evidence>
<evidence type="ECO:0000256" key="4">
    <source>
        <dbReference type="ARBA" id="ARBA00022833"/>
    </source>
</evidence>
<dbReference type="EMBL" id="CP054056">
    <property type="protein sequence ID" value="QKJ24990.1"/>
    <property type="molecule type" value="Genomic_DNA"/>
</dbReference>
<dbReference type="SUPFAM" id="SSF53056">
    <property type="entry name" value="beta-carbonic anhydrase, cab"/>
    <property type="match status" value="1"/>
</dbReference>
<evidence type="ECO:0000256" key="3">
    <source>
        <dbReference type="ARBA" id="ARBA00022723"/>
    </source>
</evidence>
<dbReference type="AlphaFoldDB" id="A0A7D4QB52"/>
<sequence length="205" mass="22224">MPRPQNAREAWKALIDGNQNFVHGTPAHPRQDADVRKAIANRQTPFAALFGCSDSRLAAEMIFDVGLGDLFVVRNAGQVIAETILGSLEFAVEVLKVPLILVLGHDECGAVRATMDAADGKLQVEGEFIHNLVNRIMPTVLRSHGAGDTSIDDITQRHVADTIEELMERSKVISDAVKTGRLAVVGANYKLELGEVHMVVSHGEI</sequence>
<evidence type="ECO:0000256" key="5">
    <source>
        <dbReference type="ARBA" id="ARBA00023239"/>
    </source>
</evidence>
<dbReference type="Pfam" id="PF00484">
    <property type="entry name" value="Pro_CA"/>
    <property type="match status" value="1"/>
</dbReference>
<keyword evidence="3 8" id="KW-0479">Metal-binding</keyword>
<dbReference type="PANTHER" id="PTHR11002">
    <property type="entry name" value="CARBONIC ANHYDRASE"/>
    <property type="match status" value="1"/>
</dbReference>
<dbReference type="KEGG" id="aqg:HRU87_01965"/>
<name>A0A7D4QB52_9MICO</name>
<dbReference type="FunFam" id="3.40.1050.10:FF:000006">
    <property type="entry name" value="Carbonic anhydrase"/>
    <property type="match status" value="1"/>
</dbReference>
<comment type="function">
    <text evidence="9">Reversible hydration of carbon dioxide.</text>
</comment>
<feature type="binding site" evidence="8">
    <location>
        <position position="105"/>
    </location>
    <ligand>
        <name>Zn(2+)</name>
        <dbReference type="ChEBI" id="CHEBI:29105"/>
    </ligand>
</feature>
<evidence type="ECO:0000256" key="6">
    <source>
        <dbReference type="ARBA" id="ARBA00024993"/>
    </source>
</evidence>
<dbReference type="PROSITE" id="PS00705">
    <property type="entry name" value="PROK_CO2_ANHYDRASE_2"/>
    <property type="match status" value="1"/>
</dbReference>
<evidence type="ECO:0000256" key="8">
    <source>
        <dbReference type="PIRSR" id="PIRSR601765-1"/>
    </source>
</evidence>
<evidence type="ECO:0000256" key="2">
    <source>
        <dbReference type="ARBA" id="ARBA00012925"/>
    </source>
</evidence>
<keyword evidence="4 8" id="KW-0862">Zinc</keyword>
<evidence type="ECO:0000256" key="9">
    <source>
        <dbReference type="RuleBase" id="RU003956"/>
    </source>
</evidence>
<evidence type="ECO:0000313" key="10">
    <source>
        <dbReference type="EMBL" id="QKJ24990.1"/>
    </source>
</evidence>
<evidence type="ECO:0000256" key="7">
    <source>
        <dbReference type="ARBA" id="ARBA00048348"/>
    </source>
</evidence>
<dbReference type="InterPro" id="IPR015892">
    <property type="entry name" value="Carbonic_anhydrase_CS"/>
</dbReference>
<feature type="binding site" evidence="8">
    <location>
        <position position="52"/>
    </location>
    <ligand>
        <name>Zn(2+)</name>
        <dbReference type="ChEBI" id="CHEBI:29105"/>
    </ligand>
</feature>
<feature type="binding site" evidence="8">
    <location>
        <position position="54"/>
    </location>
    <ligand>
        <name>Zn(2+)</name>
        <dbReference type="ChEBI" id="CHEBI:29105"/>
    </ligand>
</feature>